<dbReference type="PANTHER" id="PTHR30041:SF8">
    <property type="entry name" value="PROTEIN YFFB"/>
    <property type="match status" value="1"/>
</dbReference>
<protein>
    <recommendedName>
        <fullName evidence="5">ArsC family reductase</fullName>
    </recommendedName>
</protein>
<comment type="similarity">
    <text evidence="1 2">Belongs to the ArsC family.</text>
</comment>
<keyword evidence="4" id="KW-1185">Reference proteome</keyword>
<dbReference type="InterPro" id="IPR006660">
    <property type="entry name" value="Arsenate_reductase-like"/>
</dbReference>
<dbReference type="EMBL" id="CP017415">
    <property type="protein sequence ID" value="AOU98377.1"/>
    <property type="molecule type" value="Genomic_DNA"/>
</dbReference>
<organism evidence="3 4">
    <name type="scientific">Acidihalobacter yilgarnensis</name>
    <dbReference type="NCBI Taxonomy" id="2819280"/>
    <lineage>
        <taxon>Bacteria</taxon>
        <taxon>Pseudomonadati</taxon>
        <taxon>Pseudomonadota</taxon>
        <taxon>Gammaproteobacteria</taxon>
        <taxon>Chromatiales</taxon>
        <taxon>Ectothiorhodospiraceae</taxon>
        <taxon>Acidihalobacter</taxon>
    </lineage>
</organism>
<name>A0A1D8IPG9_9GAMM</name>
<reference evidence="4" key="1">
    <citation type="submission" date="2016-09" db="EMBL/GenBank/DDBJ databases">
        <title>Acidihalobacter prosperus F5.</title>
        <authorList>
            <person name="Khaleque H.N."/>
            <person name="Ramsay J.P."/>
            <person name="Kaksonen A.H."/>
            <person name="Boxall N.J."/>
            <person name="Watkin E.L.J."/>
        </authorList>
    </citation>
    <scope>NUCLEOTIDE SEQUENCE [LARGE SCALE GENOMIC DNA]</scope>
    <source>
        <strain evidence="4">F5</strain>
    </source>
</reference>
<dbReference type="Gene3D" id="3.40.30.10">
    <property type="entry name" value="Glutaredoxin"/>
    <property type="match status" value="1"/>
</dbReference>
<dbReference type="NCBIfam" id="NF008107">
    <property type="entry name" value="PRK10853.1"/>
    <property type="match status" value="1"/>
</dbReference>
<dbReference type="CDD" id="cd03035">
    <property type="entry name" value="ArsC_Yffb"/>
    <property type="match status" value="1"/>
</dbReference>
<dbReference type="KEGG" id="aprs:BI364_10760"/>
<dbReference type="AlphaFoldDB" id="A0A1D8IPG9"/>
<dbReference type="NCBIfam" id="TIGR01617">
    <property type="entry name" value="arsC_related"/>
    <property type="match status" value="1"/>
</dbReference>
<dbReference type="PROSITE" id="PS51353">
    <property type="entry name" value="ARSC"/>
    <property type="match status" value="1"/>
</dbReference>
<dbReference type="Pfam" id="PF03960">
    <property type="entry name" value="ArsC"/>
    <property type="match status" value="1"/>
</dbReference>
<evidence type="ECO:0008006" key="5">
    <source>
        <dbReference type="Google" id="ProtNLM"/>
    </source>
</evidence>
<proteinExistence type="inferred from homology"/>
<dbReference type="SUPFAM" id="SSF52833">
    <property type="entry name" value="Thioredoxin-like"/>
    <property type="match status" value="1"/>
</dbReference>
<evidence type="ECO:0000256" key="2">
    <source>
        <dbReference type="PROSITE-ProRule" id="PRU01282"/>
    </source>
</evidence>
<evidence type="ECO:0000256" key="1">
    <source>
        <dbReference type="ARBA" id="ARBA00007198"/>
    </source>
</evidence>
<dbReference type="PANTHER" id="PTHR30041">
    <property type="entry name" value="ARSENATE REDUCTASE"/>
    <property type="match status" value="1"/>
</dbReference>
<evidence type="ECO:0000313" key="3">
    <source>
        <dbReference type="EMBL" id="AOU98377.1"/>
    </source>
</evidence>
<gene>
    <name evidence="3" type="ORF">BI364_10760</name>
</gene>
<accession>A0A1D8IPG9</accession>
<dbReference type="InterPro" id="IPR006504">
    <property type="entry name" value="Tscrpt_reg_Spx/MgsR"/>
</dbReference>
<sequence length="116" mass="13295">MTLTLYGIRPCDTVKKARHWLDTRNIEYRFHDFRVDGLAPALLQSWLDRKGHEALINRRSTTWRGLSDTARAGLNREHALTLILANPTLIKRPVLTGPDLLLIGFDEKAYARLTTD</sequence>
<dbReference type="InterPro" id="IPR036249">
    <property type="entry name" value="Thioredoxin-like_sf"/>
</dbReference>
<dbReference type="Proteomes" id="UP000095401">
    <property type="component" value="Chromosome"/>
</dbReference>
<evidence type="ECO:0000313" key="4">
    <source>
        <dbReference type="Proteomes" id="UP000095401"/>
    </source>
</evidence>
<dbReference type="RefSeq" id="WP_070078738.1">
    <property type="nucleotide sequence ID" value="NZ_CP017415.1"/>
</dbReference>